<dbReference type="Pfam" id="PF01826">
    <property type="entry name" value="TIL"/>
    <property type="match status" value="2"/>
</dbReference>
<evidence type="ECO:0000313" key="7">
    <source>
        <dbReference type="WBParaSite" id="ACRNAN_scaffold6267.g10239.t1"/>
    </source>
</evidence>
<keyword evidence="3" id="KW-1015">Disulfide bond</keyword>
<dbReference type="PANTHER" id="PTHR23259">
    <property type="entry name" value="RIDDLE"/>
    <property type="match status" value="1"/>
</dbReference>
<evidence type="ECO:0000313" key="6">
    <source>
        <dbReference type="Proteomes" id="UP000887540"/>
    </source>
</evidence>
<dbReference type="PANTHER" id="PTHR23259:SF70">
    <property type="entry name" value="ACCESSORY GLAND PROTEIN ACP62F-RELATED"/>
    <property type="match status" value="1"/>
</dbReference>
<proteinExistence type="predicted"/>
<protein>
    <submittedName>
        <fullName evidence="7">TIL domain-containing protein</fullName>
    </submittedName>
</protein>
<dbReference type="WBParaSite" id="ACRNAN_scaffold6267.g10239.t1">
    <property type="protein sequence ID" value="ACRNAN_scaffold6267.g10239.t1"/>
    <property type="gene ID" value="ACRNAN_scaffold6267.g10239"/>
</dbReference>
<evidence type="ECO:0000256" key="4">
    <source>
        <dbReference type="SAM" id="SignalP"/>
    </source>
</evidence>
<feature type="chain" id="PRO_5037195054" evidence="4">
    <location>
        <begin position="25"/>
        <end position="215"/>
    </location>
</feature>
<reference evidence="7" key="1">
    <citation type="submission" date="2022-11" db="UniProtKB">
        <authorList>
            <consortium name="WormBaseParasite"/>
        </authorList>
    </citation>
    <scope>IDENTIFICATION</scope>
</reference>
<name>A0A914E9J3_9BILA</name>
<keyword evidence="1" id="KW-0646">Protease inhibitor</keyword>
<dbReference type="InterPro" id="IPR051368">
    <property type="entry name" value="SerProtInhib-TIL_Domain"/>
</dbReference>
<dbReference type="Gene3D" id="2.10.25.10">
    <property type="entry name" value="Laminin"/>
    <property type="match status" value="2"/>
</dbReference>
<keyword evidence="2" id="KW-0722">Serine protease inhibitor</keyword>
<feature type="domain" description="TIL" evidence="5">
    <location>
        <begin position="25"/>
        <end position="79"/>
    </location>
</feature>
<dbReference type="InterPro" id="IPR036084">
    <property type="entry name" value="Ser_inhib-like_sf"/>
</dbReference>
<dbReference type="Proteomes" id="UP000887540">
    <property type="component" value="Unplaced"/>
</dbReference>
<dbReference type="AlphaFoldDB" id="A0A914E9J3"/>
<dbReference type="GO" id="GO:0004867">
    <property type="term" value="F:serine-type endopeptidase inhibitor activity"/>
    <property type="evidence" value="ECO:0007669"/>
    <property type="project" value="UniProtKB-KW"/>
</dbReference>
<evidence type="ECO:0000256" key="1">
    <source>
        <dbReference type="ARBA" id="ARBA00022690"/>
    </source>
</evidence>
<dbReference type="CDD" id="cd19941">
    <property type="entry name" value="TIL"/>
    <property type="match status" value="1"/>
</dbReference>
<dbReference type="InterPro" id="IPR002919">
    <property type="entry name" value="TIL_dom"/>
</dbReference>
<organism evidence="6 7">
    <name type="scientific">Acrobeloides nanus</name>
    <dbReference type="NCBI Taxonomy" id="290746"/>
    <lineage>
        <taxon>Eukaryota</taxon>
        <taxon>Metazoa</taxon>
        <taxon>Ecdysozoa</taxon>
        <taxon>Nematoda</taxon>
        <taxon>Chromadorea</taxon>
        <taxon>Rhabditida</taxon>
        <taxon>Tylenchina</taxon>
        <taxon>Cephalobomorpha</taxon>
        <taxon>Cephaloboidea</taxon>
        <taxon>Cephalobidae</taxon>
        <taxon>Acrobeloides</taxon>
    </lineage>
</organism>
<keyword evidence="6" id="KW-1185">Reference proteome</keyword>
<accession>A0A914E9J3</accession>
<evidence type="ECO:0000259" key="5">
    <source>
        <dbReference type="Pfam" id="PF01826"/>
    </source>
</evidence>
<dbReference type="SUPFAM" id="SSF57567">
    <property type="entry name" value="Serine protease inhibitors"/>
    <property type="match status" value="2"/>
</dbReference>
<feature type="signal peptide" evidence="4">
    <location>
        <begin position="1"/>
        <end position="24"/>
    </location>
</feature>
<evidence type="ECO:0000256" key="2">
    <source>
        <dbReference type="ARBA" id="ARBA00022900"/>
    </source>
</evidence>
<evidence type="ECO:0000256" key="3">
    <source>
        <dbReference type="ARBA" id="ARBA00023157"/>
    </source>
</evidence>
<feature type="domain" description="TIL" evidence="5">
    <location>
        <begin position="83"/>
        <end position="138"/>
    </location>
</feature>
<keyword evidence="4" id="KW-0732">Signal</keyword>
<sequence>MEKFNLLLVCVIFYVSFLEIDVLACGSDEEPTDCAPCDQHCDNVTRACPMFCMVNSTLCRCKTGFVRDSNNACILPSQCNQTCGINETPVTCPPCDGTCNNTKPICFGPICFGNQTFCACKSGYVRDSNRNCMPISQCNRTCDSIKCSPGQVCKMLFPPCPFNPNNPIPCQPIPTCLPGNSTIVKPCNMLCVRGDVCINGRCVPTPGPIPIPATQ</sequence>